<evidence type="ECO:0000313" key="5">
    <source>
        <dbReference type="Proteomes" id="UP000323242"/>
    </source>
</evidence>
<accession>A0A5D4JCD3</accession>
<dbReference type="InterPro" id="IPR044929">
    <property type="entry name" value="DNA/RNA_non-sp_Endonuclease_sf"/>
</dbReference>
<name>A0A5D4JCD3_9ACTN</name>
<feature type="signal peptide" evidence="2">
    <location>
        <begin position="1"/>
        <end position="20"/>
    </location>
</feature>
<gene>
    <name evidence="4" type="ORF">FY004_17885</name>
</gene>
<evidence type="ECO:0000256" key="2">
    <source>
        <dbReference type="SAM" id="SignalP"/>
    </source>
</evidence>
<protein>
    <recommendedName>
        <fullName evidence="3">Type VII secretion system protein EssD-like domain-containing protein</fullName>
    </recommendedName>
</protein>
<feature type="region of interest" description="Disordered" evidence="1">
    <location>
        <begin position="416"/>
        <end position="459"/>
    </location>
</feature>
<dbReference type="AlphaFoldDB" id="A0A5D4JCD3"/>
<dbReference type="RefSeq" id="WP_148903121.1">
    <property type="nucleotide sequence ID" value="NZ_VSZQ01000090.1"/>
</dbReference>
<keyword evidence="2" id="KW-0732">Signal</keyword>
<dbReference type="EMBL" id="VSZQ01000090">
    <property type="protein sequence ID" value="TYR63227.1"/>
    <property type="molecule type" value="Genomic_DNA"/>
</dbReference>
<dbReference type="Gene3D" id="3.40.570.10">
    <property type="entry name" value="Extracellular Endonuclease, subunit A"/>
    <property type="match status" value="1"/>
</dbReference>
<sequence>MALAVLATLLFVLWPGASKGSDASEDAKPRVPSAQQGASAAKALRALPAVNLSMVYAPTQRRPMTRANLTVDSTGKASGTLSEPVVGKSTLAWSGDQLYLKGDASFWAQQDPQFGHDLTSAGHWIKSEKRDGYYMLDSFAVNVGSLTPASLATLVRQVTSDPEAVRKDGATFQGRKAVSYNSGGWTVVLAAESPYPVLAIGGDPSHDDPVKPAVWHPAGRTGPAMKPAGHRANTVSADGLDLSSYLTLVPKPATTEQMNSVRTTTATAVATAVPPATSAEAVSKTMGPAFTTTSNSGSLCTTNPCSYSFTVTNSGDQAGEATLYLTMPQVPTVPRPLGILKPKQSKTVSGTRPNIAWGTGRTVHHTDYAWVYSTAEYGPDPKIGSRLHARNLRPGDLSYSTPLQPTVAGLLDAMTKDRPTSDTEAGDEASDAISEANSQGALPDLGEIVGSGRLNNPEDLRRILPTTDKVDNRRVLQQIALLLQADPHAHVTWTAPPTAGDATPPADYLYTTTEQGQQVKRAVKAETVRSPAELGSKARLGTAQLNGEQPDTGTTGGQKVPSGYERVLRLDLEPSVGPLLDLAATQDLEHSLSTDFQFQPLRDSLCQPSGGGSRVNRLVIVNASGTHQWTDPSQLGASCGSGGASASPEPSSSSRPDNKPTCLTQSPPVGVVETSGAGWIYYAPTGSHKRATAATACLKKPLGNGTASNSNSPGMDTARNRAKALLPGVPGTLVNSCHLVPKEFGGRGIQRNLTPCWATPVNVGEMTDIQTAVRNFLNKGGIVRMTVTAKYKDTAAEIPYAFTFQVTAWDSRGNPYPLVIPGGGTVQNVKSGKNLSP</sequence>
<feature type="region of interest" description="Disordered" evidence="1">
    <location>
        <begin position="630"/>
        <end position="669"/>
    </location>
</feature>
<comment type="caution">
    <text evidence="4">The sequence shown here is derived from an EMBL/GenBank/DDBJ whole genome shotgun (WGS) entry which is preliminary data.</text>
</comment>
<feature type="region of interest" description="Disordered" evidence="1">
    <location>
        <begin position="540"/>
        <end position="561"/>
    </location>
</feature>
<dbReference type="InterPro" id="IPR044927">
    <property type="entry name" value="Endonuclea_NS_2"/>
</dbReference>
<feature type="compositionally biased region" description="Polar residues" evidence="1">
    <location>
        <begin position="543"/>
        <end position="553"/>
    </location>
</feature>
<dbReference type="Proteomes" id="UP000323242">
    <property type="component" value="Unassembled WGS sequence"/>
</dbReference>
<feature type="compositionally biased region" description="Low complexity" evidence="1">
    <location>
        <begin position="644"/>
        <end position="655"/>
    </location>
</feature>
<organism evidence="4 5">
    <name type="scientific">Streptomyces parvus</name>
    <dbReference type="NCBI Taxonomy" id="66428"/>
    <lineage>
        <taxon>Bacteria</taxon>
        <taxon>Bacillati</taxon>
        <taxon>Actinomycetota</taxon>
        <taxon>Actinomycetes</taxon>
        <taxon>Kitasatosporales</taxon>
        <taxon>Streptomycetaceae</taxon>
        <taxon>Streptomyces</taxon>
    </lineage>
</organism>
<reference evidence="4 5" key="1">
    <citation type="submission" date="2019-08" db="EMBL/GenBank/DDBJ databases">
        <title>Draft genome for granaticin producer strain Streptomyces parvus C05.</title>
        <authorList>
            <person name="Gonzalez-Pimentel J.L."/>
        </authorList>
    </citation>
    <scope>NUCLEOTIDE SEQUENCE [LARGE SCALE GENOMIC DNA]</scope>
    <source>
        <strain evidence="4 5">C05</strain>
    </source>
</reference>
<dbReference type="Pfam" id="PF13930">
    <property type="entry name" value="Endonuclea_NS_2"/>
    <property type="match status" value="1"/>
</dbReference>
<feature type="chain" id="PRO_5022749306" description="Type VII secretion system protein EssD-like domain-containing protein" evidence="2">
    <location>
        <begin position="21"/>
        <end position="837"/>
    </location>
</feature>
<feature type="domain" description="Type VII secretion system protein EssD-like" evidence="3">
    <location>
        <begin position="677"/>
        <end position="801"/>
    </location>
</feature>
<evidence type="ECO:0000256" key="1">
    <source>
        <dbReference type="SAM" id="MobiDB-lite"/>
    </source>
</evidence>
<proteinExistence type="predicted"/>
<evidence type="ECO:0000313" key="4">
    <source>
        <dbReference type="EMBL" id="TYR63227.1"/>
    </source>
</evidence>
<evidence type="ECO:0000259" key="3">
    <source>
        <dbReference type="Pfam" id="PF13930"/>
    </source>
</evidence>
<keyword evidence="5" id="KW-1185">Reference proteome</keyword>